<reference evidence="1 2" key="1">
    <citation type="journal article" date="2022" name="New Phytol.">
        <title>Ecological generalism drives hyperdiversity of secondary metabolite gene clusters in xylarialean endophytes.</title>
        <authorList>
            <person name="Franco M.E.E."/>
            <person name="Wisecaver J.H."/>
            <person name="Arnold A.E."/>
            <person name="Ju Y.M."/>
            <person name="Slot J.C."/>
            <person name="Ahrendt S."/>
            <person name="Moore L.P."/>
            <person name="Eastman K.E."/>
            <person name="Scott K."/>
            <person name="Konkel Z."/>
            <person name="Mondo S.J."/>
            <person name="Kuo A."/>
            <person name="Hayes R.D."/>
            <person name="Haridas S."/>
            <person name="Andreopoulos B."/>
            <person name="Riley R."/>
            <person name="LaButti K."/>
            <person name="Pangilinan J."/>
            <person name="Lipzen A."/>
            <person name="Amirebrahimi M."/>
            <person name="Yan J."/>
            <person name="Adam C."/>
            <person name="Keymanesh K."/>
            <person name="Ng V."/>
            <person name="Louie K."/>
            <person name="Northen T."/>
            <person name="Drula E."/>
            <person name="Henrissat B."/>
            <person name="Hsieh H.M."/>
            <person name="Youens-Clark K."/>
            <person name="Lutzoni F."/>
            <person name="Miadlikowska J."/>
            <person name="Eastwood D.C."/>
            <person name="Hamelin R.C."/>
            <person name="Grigoriev I.V."/>
            <person name="U'Ren J.M."/>
        </authorList>
    </citation>
    <scope>NUCLEOTIDE SEQUENCE [LARGE SCALE GENOMIC DNA]</scope>
    <source>
        <strain evidence="1 2">CBS 119005</strain>
    </source>
</reference>
<protein>
    <submittedName>
        <fullName evidence="1">tRNA-splicing endonuclease subunit sen54 N-term-domain-containing protein</fullName>
    </submittedName>
</protein>
<comment type="caution">
    <text evidence="1">The sequence shown here is derived from an EMBL/GenBank/DDBJ whole genome shotgun (WGS) entry which is preliminary data.</text>
</comment>
<proteinExistence type="predicted"/>
<keyword evidence="1" id="KW-0540">Nuclease</keyword>
<keyword evidence="1" id="KW-0378">Hydrolase</keyword>
<accession>A0ACB9Z6W7</accession>
<dbReference type="Proteomes" id="UP001497700">
    <property type="component" value="Unassembled WGS sequence"/>
</dbReference>
<keyword evidence="2" id="KW-1185">Reference proteome</keyword>
<keyword evidence="1" id="KW-0255">Endonuclease</keyword>
<gene>
    <name evidence="1" type="ORF">F4820DRAFT_415060</name>
</gene>
<evidence type="ECO:0000313" key="1">
    <source>
        <dbReference type="EMBL" id="KAI4866983.1"/>
    </source>
</evidence>
<organism evidence="1 2">
    <name type="scientific">Hypoxylon rubiginosum</name>
    <dbReference type="NCBI Taxonomy" id="110542"/>
    <lineage>
        <taxon>Eukaryota</taxon>
        <taxon>Fungi</taxon>
        <taxon>Dikarya</taxon>
        <taxon>Ascomycota</taxon>
        <taxon>Pezizomycotina</taxon>
        <taxon>Sordariomycetes</taxon>
        <taxon>Xylariomycetidae</taxon>
        <taxon>Xylariales</taxon>
        <taxon>Hypoxylaceae</taxon>
        <taxon>Hypoxylon</taxon>
    </lineage>
</organism>
<dbReference type="EMBL" id="MU393452">
    <property type="protein sequence ID" value="KAI4866983.1"/>
    <property type="molecule type" value="Genomic_DNA"/>
</dbReference>
<name>A0ACB9Z6W7_9PEZI</name>
<evidence type="ECO:0000313" key="2">
    <source>
        <dbReference type="Proteomes" id="UP001497700"/>
    </source>
</evidence>
<sequence>MPFDDEDPMPASALAPAAAAAQGGADDAPSFEDALGDETQDFRLFASLFTKSQASGRTLRRGEKDFESHGTRAQEGALEASRGAMHEVLSYTRSHKPKDYTRAWYFPDKWVGAPAAEEREGEKGAGLFARERVVGVEDEIRGPLGQNTGRVVTGIEGYKQTPGWLNTWLLPEEALYLLERGSLDLWWPARGIEDIFPVKKDGDEDAASNATQKVFEDYELGVPMSFQAAYALLIGQDGERGKVSLEKYQVYANLRRTGYKIMRATVMPLPPDPGPSPPPQSLLQWLFSLLPAHKPQDPHSHHHPPPYGPLVKPGLYRSYNPIFAQLALIQRHVPSPNPSPNPNPDVSTVPQEPFEIHFHVWRSSTAFSKTRPPPPDFRIAVADARASSVPTLEQLAALLERRTPWDPPPPAAGDKNGGVGLMYRRLKHAWRNAVVAVVDRGLISYVRFGEMAFGEERLYERVGGGGRGGKGKRGGRGGGRGDRGGRGGRGRGR</sequence>